<evidence type="ECO:0000256" key="7">
    <source>
        <dbReference type="ARBA" id="ARBA00022824"/>
    </source>
</evidence>
<comment type="subcellular location">
    <subcellularLocation>
        <location evidence="3">Endoplasmic reticulum lumen</location>
    </subcellularLocation>
    <subcellularLocation>
        <location evidence="2">Melanosome</location>
    </subcellularLocation>
</comment>
<dbReference type="SUPFAM" id="SSF52833">
    <property type="entry name" value="Thioredoxin-like"/>
    <property type="match status" value="5"/>
</dbReference>
<dbReference type="CDD" id="cd03073">
    <property type="entry name" value="PDI_b'_ERp72_ERp57"/>
    <property type="match status" value="1"/>
</dbReference>
<sequence>MGRCNVVAALAVLAFVHVLCARTEEAVEDDVEKDEEEDDGTAVLDENGVFVLTDQNFDFFTADKDIVLLEFYAPWCGHCKAFAPEYEQLAAALAEDSPPIPVAKIDATTAPGLASRFDVSGYPTLKILKKGKPVDYDGARTKDAIMERVREVAEPGWAPPPEATIVLTTNDFDSVVNEAEIILVEFYAPWCGHCKRLAPEYEKAAQELAKRSPPIPLAKVDATAESALMSRFQVSGYPTLKIFRKGRAYEYNGPRDKYGIVSHMIAQAGPASEQLHSARQLQALLGQGTSVISVGAFSGQDSSGYKLYMDTANTLRDEFQLYHTFDTTIKRAMKVADDQVLSLLPERFYSTFEPKSYSMHIEDDTGEDELRNFVVNHAIPLVGQRTRDNEQKLYKDRHPLVVVFYGIDFSFDYRKATQFWRKKVLTVAKEFPEMTFAIADEEEYGTELSQLGLGESGEEVNVAIFDSGDRKFIMEPVEFDSDALQDFVLAFKKGQLKPVIRSQPVPKTQKGPVHVVVGKTFEHVVLDLTRHVLLELYAPWCGHCKKLQPVYERLASQLSGREDLIVAKMDATANDILHAAYKAEGFPTILLAVRGRKDSPIRFEGENRDLESLSRVVEKVDGKVFGTFLLERDRETDRDFSGLKHILSV</sequence>
<keyword evidence="7" id="KW-0256">Endoplasmic reticulum</keyword>
<evidence type="ECO:0000256" key="5">
    <source>
        <dbReference type="ARBA" id="ARBA00022729"/>
    </source>
</evidence>
<feature type="domain" description="Thioredoxin" evidence="16">
    <location>
        <begin position="158"/>
        <end position="286"/>
    </location>
</feature>
<evidence type="ECO:0000256" key="11">
    <source>
        <dbReference type="ARBA" id="ARBA00023284"/>
    </source>
</evidence>
<keyword evidence="11 13" id="KW-0676">Redox-active center</keyword>
<evidence type="ECO:0000256" key="1">
    <source>
        <dbReference type="ARBA" id="ARBA00001182"/>
    </source>
</evidence>
<keyword evidence="10 15" id="KW-0413">Isomerase</keyword>
<feature type="disulfide bond" description="Redox-active" evidence="13">
    <location>
        <begin position="541"/>
        <end position="544"/>
    </location>
</feature>
<feature type="chain" id="PRO_5034827350" description="Protein disulfide-isomerase" evidence="15">
    <location>
        <begin position="22"/>
        <end position="649"/>
    </location>
</feature>
<evidence type="ECO:0000313" key="18">
    <source>
        <dbReference type="Proteomes" id="UP000694388"/>
    </source>
</evidence>
<keyword evidence="8" id="KW-0007">Acetylation</keyword>
<dbReference type="CDD" id="cd02961">
    <property type="entry name" value="PDI_a_family"/>
    <property type="match status" value="2"/>
</dbReference>
<comment type="catalytic activity">
    <reaction evidence="1 15">
        <text>Catalyzes the rearrangement of -S-S- bonds in proteins.</text>
        <dbReference type="EC" id="5.3.4.1"/>
    </reaction>
</comment>
<comment type="subunit">
    <text evidence="12">Part of a large chaperone multiprotein complex comprising DNAJB11, HSP90B1, HSPA5, HYOU, PDIA2, PDIA4, PDIA6, PPIB, SDF2L1, UGGT1 and very small amounts of ERP29, but not, or at very low levels, CALR nor CANX. Component of a complex containing at least CRELD2, MANF, MATN3 and PDIA4.</text>
</comment>
<feature type="domain" description="Thioredoxin" evidence="16">
    <location>
        <begin position="41"/>
        <end position="154"/>
    </location>
</feature>
<evidence type="ECO:0000256" key="10">
    <source>
        <dbReference type="ARBA" id="ARBA00023235"/>
    </source>
</evidence>
<dbReference type="NCBIfam" id="TIGR01130">
    <property type="entry name" value="ER_PDI_fam"/>
    <property type="match status" value="1"/>
</dbReference>
<keyword evidence="5 15" id="KW-0732">Signal</keyword>
<dbReference type="Pfam" id="PF13848">
    <property type="entry name" value="Thioredoxin_6"/>
    <property type="match status" value="1"/>
</dbReference>
<dbReference type="Gene3D" id="3.40.30.10">
    <property type="entry name" value="Glutaredoxin"/>
    <property type="match status" value="5"/>
</dbReference>
<dbReference type="Ensembl" id="ENSEBUT00000020412.1">
    <property type="protein sequence ID" value="ENSEBUP00000019836.1"/>
    <property type="gene ID" value="ENSEBUG00000012320.1"/>
</dbReference>
<dbReference type="GO" id="GO:0005788">
    <property type="term" value="C:endoplasmic reticulum lumen"/>
    <property type="evidence" value="ECO:0007669"/>
    <property type="project" value="UniProtKB-SubCell"/>
</dbReference>
<reference evidence="17" key="1">
    <citation type="submission" date="2025-08" db="UniProtKB">
        <authorList>
            <consortium name="Ensembl"/>
        </authorList>
    </citation>
    <scope>IDENTIFICATION</scope>
</reference>
<dbReference type="PROSITE" id="PS00194">
    <property type="entry name" value="THIOREDOXIN_1"/>
    <property type="match status" value="3"/>
</dbReference>
<evidence type="ECO:0000256" key="14">
    <source>
        <dbReference type="RuleBase" id="RU004208"/>
    </source>
</evidence>
<dbReference type="GO" id="GO:0034976">
    <property type="term" value="P:response to endoplasmic reticulum stress"/>
    <property type="evidence" value="ECO:0007669"/>
    <property type="project" value="TreeGrafter"/>
</dbReference>
<keyword evidence="9 13" id="KW-1015">Disulfide bond</keyword>
<feature type="domain" description="Thioredoxin" evidence="16">
    <location>
        <begin position="478"/>
        <end position="622"/>
    </location>
</feature>
<dbReference type="InterPro" id="IPR036249">
    <property type="entry name" value="Thioredoxin-like_sf"/>
</dbReference>
<dbReference type="PRINTS" id="PR00421">
    <property type="entry name" value="THIOREDOXIN"/>
</dbReference>
<dbReference type="PROSITE" id="PS51352">
    <property type="entry name" value="THIOREDOXIN_2"/>
    <property type="match status" value="3"/>
</dbReference>
<evidence type="ECO:0000259" key="16">
    <source>
        <dbReference type="PROSITE" id="PS51352"/>
    </source>
</evidence>
<dbReference type="GO" id="GO:0042470">
    <property type="term" value="C:melanosome"/>
    <property type="evidence" value="ECO:0007669"/>
    <property type="project" value="UniProtKB-SubCell"/>
</dbReference>
<dbReference type="FunFam" id="3.40.30.10:FF:000017">
    <property type="entry name" value="Protein disulfide-isomerase A4"/>
    <property type="match status" value="1"/>
</dbReference>
<dbReference type="InterPro" id="IPR013766">
    <property type="entry name" value="Thioredoxin_domain"/>
</dbReference>
<dbReference type="FunFam" id="3.40.30.10:FF:000067">
    <property type="entry name" value="Protein disulfide-isomerase A4"/>
    <property type="match status" value="1"/>
</dbReference>
<proteinExistence type="inferred from homology"/>
<accession>A0A8C4QU13</accession>
<dbReference type="Pfam" id="PF00085">
    <property type="entry name" value="Thioredoxin"/>
    <property type="match status" value="3"/>
</dbReference>
<organism evidence="17 18">
    <name type="scientific">Eptatretus burgeri</name>
    <name type="common">Inshore hagfish</name>
    <dbReference type="NCBI Taxonomy" id="7764"/>
    <lineage>
        <taxon>Eukaryota</taxon>
        <taxon>Metazoa</taxon>
        <taxon>Chordata</taxon>
        <taxon>Craniata</taxon>
        <taxon>Vertebrata</taxon>
        <taxon>Cyclostomata</taxon>
        <taxon>Myxini</taxon>
        <taxon>Myxiniformes</taxon>
        <taxon>Myxinidae</taxon>
        <taxon>Eptatretinae</taxon>
        <taxon>Eptatretus</taxon>
    </lineage>
</organism>
<reference evidence="17" key="2">
    <citation type="submission" date="2025-09" db="UniProtKB">
        <authorList>
            <consortium name="Ensembl"/>
        </authorList>
    </citation>
    <scope>IDENTIFICATION</scope>
</reference>
<dbReference type="FunFam" id="3.40.30.10:FF:000076">
    <property type="entry name" value="Protein disulfide-isomerase A4"/>
    <property type="match status" value="1"/>
</dbReference>
<evidence type="ECO:0000256" key="9">
    <source>
        <dbReference type="ARBA" id="ARBA00023157"/>
    </source>
</evidence>
<dbReference type="PANTHER" id="PTHR18929:SF210">
    <property type="entry name" value="PROTEIN DISULFIDE-ISOMERASE A4"/>
    <property type="match status" value="1"/>
</dbReference>
<evidence type="ECO:0000313" key="17">
    <source>
        <dbReference type="Ensembl" id="ENSEBUP00000019836.1"/>
    </source>
</evidence>
<protein>
    <recommendedName>
        <fullName evidence="15">Protein disulfide-isomerase</fullName>
        <ecNumber evidence="15">5.3.4.1</ecNumber>
    </recommendedName>
</protein>
<dbReference type="GO" id="GO:0009986">
    <property type="term" value="C:cell surface"/>
    <property type="evidence" value="ECO:0007669"/>
    <property type="project" value="TreeGrafter"/>
</dbReference>
<dbReference type="GO" id="GO:0003756">
    <property type="term" value="F:protein disulfide isomerase activity"/>
    <property type="evidence" value="ECO:0007669"/>
    <property type="project" value="UniProtKB-EC"/>
</dbReference>
<evidence type="ECO:0000256" key="8">
    <source>
        <dbReference type="ARBA" id="ARBA00022990"/>
    </source>
</evidence>
<evidence type="ECO:0000256" key="6">
    <source>
        <dbReference type="ARBA" id="ARBA00022737"/>
    </source>
</evidence>
<evidence type="ECO:0000256" key="13">
    <source>
        <dbReference type="PIRSR" id="PIRSR605792-51"/>
    </source>
</evidence>
<keyword evidence="18" id="KW-1185">Reference proteome</keyword>
<dbReference type="PANTHER" id="PTHR18929">
    <property type="entry name" value="PROTEIN DISULFIDE ISOMERASE"/>
    <property type="match status" value="1"/>
</dbReference>
<keyword evidence="6" id="KW-0677">Repeat</keyword>
<dbReference type="EC" id="5.3.4.1" evidence="15"/>
<dbReference type="CDD" id="cd02995">
    <property type="entry name" value="PDI_a_PDI_a'_C"/>
    <property type="match status" value="1"/>
</dbReference>
<evidence type="ECO:0000256" key="12">
    <source>
        <dbReference type="ARBA" id="ARBA00066008"/>
    </source>
</evidence>
<dbReference type="InterPro" id="IPR005792">
    <property type="entry name" value="Prot_disulphide_isomerase"/>
</dbReference>
<comment type="similarity">
    <text evidence="4 14">Belongs to the protein disulfide isomerase family.</text>
</comment>
<dbReference type="GeneTree" id="ENSGT00940000157738"/>
<dbReference type="InterPro" id="IPR017937">
    <property type="entry name" value="Thioredoxin_CS"/>
</dbReference>
<dbReference type="AlphaFoldDB" id="A0A8C4QU13"/>
<evidence type="ECO:0000256" key="4">
    <source>
        <dbReference type="ARBA" id="ARBA00006347"/>
    </source>
</evidence>
<evidence type="ECO:0000256" key="15">
    <source>
        <dbReference type="RuleBase" id="RU361130"/>
    </source>
</evidence>
<feature type="signal peptide" evidence="15">
    <location>
        <begin position="1"/>
        <end position="21"/>
    </location>
</feature>
<feature type="disulfide bond" description="Redox-active" evidence="13">
    <location>
        <begin position="191"/>
        <end position="194"/>
    </location>
</feature>
<name>A0A8C4QU13_EPTBU</name>
<dbReference type="Proteomes" id="UP000694388">
    <property type="component" value="Unplaced"/>
</dbReference>
<dbReference type="InterPro" id="IPR005788">
    <property type="entry name" value="PDI_thioredoxin-like_dom"/>
</dbReference>
<evidence type="ECO:0000256" key="3">
    <source>
        <dbReference type="ARBA" id="ARBA00004319"/>
    </source>
</evidence>
<evidence type="ECO:0000256" key="2">
    <source>
        <dbReference type="ARBA" id="ARBA00004223"/>
    </source>
</evidence>
<dbReference type="GO" id="GO:0006457">
    <property type="term" value="P:protein folding"/>
    <property type="evidence" value="ECO:0007669"/>
    <property type="project" value="TreeGrafter"/>
</dbReference>
<dbReference type="NCBIfam" id="TIGR01126">
    <property type="entry name" value="pdi_dom"/>
    <property type="match status" value="2"/>
</dbReference>